<dbReference type="PATRIC" id="fig|1097667.3.peg.2089"/>
<evidence type="ECO:0000256" key="3">
    <source>
        <dbReference type="ARBA" id="ARBA00022723"/>
    </source>
</evidence>
<evidence type="ECO:0000256" key="2">
    <source>
        <dbReference type="ARBA" id="ARBA00022714"/>
    </source>
</evidence>
<keyword evidence="4 10" id="KW-0223">Dioxygenase</keyword>
<dbReference type="GO" id="GO:0051537">
    <property type="term" value="F:2 iron, 2 sulfur cluster binding"/>
    <property type="evidence" value="ECO:0007669"/>
    <property type="project" value="UniProtKB-KW"/>
</dbReference>
<dbReference type="InterPro" id="IPR015881">
    <property type="entry name" value="ARHD_Rieske_2Fe_2S"/>
</dbReference>
<keyword evidence="11" id="KW-1185">Reference proteome</keyword>
<evidence type="ECO:0000256" key="8">
    <source>
        <dbReference type="ARBA" id="ARBA00023027"/>
    </source>
</evidence>
<dbReference type="OrthoDB" id="5243643at2"/>
<dbReference type="SUPFAM" id="SSF50022">
    <property type="entry name" value="ISP domain"/>
    <property type="match status" value="1"/>
</dbReference>
<dbReference type="GO" id="GO:0004497">
    <property type="term" value="F:monooxygenase activity"/>
    <property type="evidence" value="ECO:0007669"/>
    <property type="project" value="UniProtKB-ARBA"/>
</dbReference>
<dbReference type="Proteomes" id="UP000005143">
    <property type="component" value="Unassembled WGS sequence"/>
</dbReference>
<reference evidence="10 11" key="1">
    <citation type="journal article" date="2013" name="Biodegradation">
        <title>Quantitative proteomic analysis of ibuprofen-degrading Patulibacter sp. strain I11.</title>
        <authorList>
            <person name="Almeida B."/>
            <person name="Kjeldal H."/>
            <person name="Lolas I."/>
            <person name="Knudsen A.D."/>
            <person name="Carvalho G."/>
            <person name="Nielsen K.L."/>
            <person name="Barreto Crespo M.T."/>
            <person name="Stensballe A."/>
            <person name="Nielsen J.L."/>
        </authorList>
    </citation>
    <scope>NUCLEOTIDE SEQUENCE [LARGE SCALE GENOMIC DNA]</scope>
    <source>
        <strain evidence="10 11">I11</strain>
    </source>
</reference>
<dbReference type="PANTHER" id="PTHR43756">
    <property type="entry name" value="CHOLINE MONOOXYGENASE, CHLOROPLASTIC"/>
    <property type="match status" value="1"/>
</dbReference>
<sequence>MTPTTVPADSAAWDALIEPDRVHGSLYTDPAIFDAEMERIWYRTWVYVGHESEVPQPNDYVVKSIGPQPIIMSRDKQGEIHLLLNRCTHRANLVCDAAKGNSSAFRCPYHGWTFSNTGKLLGYPFNSGYGGTEEKRNLGLGRVARVASYQGFVFGSFAEEGPTLEEHLGGATDAFDRLVELSPTGKLDISAGWLQHEAKANWKMLVENETDGYHPQFVHASIFSVAKSGIGDLYGEKSTAVSRDLGGGHTENDLRPEFRRIDEPMGWFGTTADRLPEYVEHLQAARGPERAREIMIDGAPHVMVYPNLFIAEIQLFVIQPLAVDRTVQHVTAIQYEGEPQLNRRMLQQTIGSVGPAGLLLADDTEMYERNQRGVHARTPEWLVLKRGTHRERRDGDGFTIGDATDEVPQRAIWRHYRELMEAGDGDGAVAPPAVPTANGSVR</sequence>
<dbReference type="EMBL" id="AGUD01000191">
    <property type="protein sequence ID" value="EHN11047.1"/>
    <property type="molecule type" value="Genomic_DNA"/>
</dbReference>
<dbReference type="AlphaFoldDB" id="H0E5L2"/>
<keyword evidence="2" id="KW-0001">2Fe-2S</keyword>
<dbReference type="Gene3D" id="2.102.10.10">
    <property type="entry name" value="Rieske [2Fe-2S] iron-sulphur domain"/>
    <property type="match status" value="1"/>
</dbReference>
<dbReference type="PROSITE" id="PS00570">
    <property type="entry name" value="RING_HYDROXYL_ALPHA"/>
    <property type="match status" value="1"/>
</dbReference>
<protein>
    <submittedName>
        <fullName evidence="10">Putative dioxygenase hydroxylase component</fullName>
    </submittedName>
</protein>
<dbReference type="Gene3D" id="3.90.380.10">
    <property type="entry name" value="Naphthalene 1,2-dioxygenase Alpha Subunit, Chain A, domain 1"/>
    <property type="match status" value="1"/>
</dbReference>
<dbReference type="InterPro" id="IPR036922">
    <property type="entry name" value="Rieske_2Fe-2S_sf"/>
</dbReference>
<keyword evidence="8" id="KW-0520">NAD</keyword>
<dbReference type="RefSeq" id="WP_007574649.1">
    <property type="nucleotide sequence ID" value="NZ_AGUD01000191.1"/>
</dbReference>
<name>H0E5L2_9ACTN</name>
<dbReference type="PROSITE" id="PS51296">
    <property type="entry name" value="RIESKE"/>
    <property type="match status" value="1"/>
</dbReference>
<evidence type="ECO:0000256" key="5">
    <source>
        <dbReference type="ARBA" id="ARBA00023002"/>
    </source>
</evidence>
<keyword evidence="7" id="KW-0411">Iron-sulfur</keyword>
<dbReference type="Pfam" id="PF00355">
    <property type="entry name" value="Rieske"/>
    <property type="match status" value="1"/>
</dbReference>
<evidence type="ECO:0000256" key="6">
    <source>
        <dbReference type="ARBA" id="ARBA00023004"/>
    </source>
</evidence>
<dbReference type="GO" id="GO:0051213">
    <property type="term" value="F:dioxygenase activity"/>
    <property type="evidence" value="ECO:0007669"/>
    <property type="project" value="UniProtKB-KW"/>
</dbReference>
<dbReference type="InterPro" id="IPR015879">
    <property type="entry name" value="Ring_hydroxy_dOase_asu_C_dom"/>
</dbReference>
<evidence type="ECO:0000313" key="10">
    <source>
        <dbReference type="EMBL" id="EHN11047.1"/>
    </source>
</evidence>
<keyword evidence="6" id="KW-0408">Iron</keyword>
<evidence type="ECO:0000256" key="7">
    <source>
        <dbReference type="ARBA" id="ARBA00023014"/>
    </source>
</evidence>
<evidence type="ECO:0000259" key="9">
    <source>
        <dbReference type="PROSITE" id="PS51296"/>
    </source>
</evidence>
<comment type="caution">
    <text evidence="10">The sequence shown here is derived from an EMBL/GenBank/DDBJ whole genome shotgun (WGS) entry which is preliminary data.</text>
</comment>
<evidence type="ECO:0000313" key="11">
    <source>
        <dbReference type="Proteomes" id="UP000005143"/>
    </source>
</evidence>
<keyword evidence="5" id="KW-0560">Oxidoreductase</keyword>
<dbReference type="CDD" id="cd08879">
    <property type="entry name" value="RHO_alpha_C_AntDO-like"/>
    <property type="match status" value="1"/>
</dbReference>
<dbReference type="PRINTS" id="PR00090">
    <property type="entry name" value="RNGDIOXGNASE"/>
</dbReference>
<evidence type="ECO:0000256" key="1">
    <source>
        <dbReference type="ARBA" id="ARBA00008751"/>
    </source>
</evidence>
<organism evidence="10 11">
    <name type="scientific">Patulibacter medicamentivorans</name>
    <dbReference type="NCBI Taxonomy" id="1097667"/>
    <lineage>
        <taxon>Bacteria</taxon>
        <taxon>Bacillati</taxon>
        <taxon>Actinomycetota</taxon>
        <taxon>Thermoleophilia</taxon>
        <taxon>Solirubrobacterales</taxon>
        <taxon>Patulibacteraceae</taxon>
        <taxon>Patulibacter</taxon>
    </lineage>
</organism>
<comment type="similarity">
    <text evidence="1">Belongs to the bacterial ring-hydroxylating dioxygenase alpha subunit family.</text>
</comment>
<dbReference type="InterPro" id="IPR001663">
    <property type="entry name" value="Rng_hydr_dOase-A"/>
</dbReference>
<proteinExistence type="inferred from homology"/>
<dbReference type="GO" id="GO:0016705">
    <property type="term" value="F:oxidoreductase activity, acting on paired donors, with incorporation or reduction of molecular oxygen"/>
    <property type="evidence" value="ECO:0007669"/>
    <property type="project" value="UniProtKB-ARBA"/>
</dbReference>
<feature type="domain" description="Rieske" evidence="9">
    <location>
        <begin position="45"/>
        <end position="124"/>
    </location>
</feature>
<dbReference type="PANTHER" id="PTHR43756:SF1">
    <property type="entry name" value="3-PHENYLPROPIONATE_CINNAMIC ACID DIOXYGENASE SUBUNIT ALPHA"/>
    <property type="match status" value="1"/>
</dbReference>
<dbReference type="GO" id="GO:0005506">
    <property type="term" value="F:iron ion binding"/>
    <property type="evidence" value="ECO:0007669"/>
    <property type="project" value="InterPro"/>
</dbReference>
<accession>H0E5L2</accession>
<gene>
    <name evidence="10" type="ORF">PAI11_21070</name>
</gene>
<evidence type="ECO:0000256" key="4">
    <source>
        <dbReference type="ARBA" id="ARBA00022964"/>
    </source>
</evidence>
<dbReference type="InterPro" id="IPR017941">
    <property type="entry name" value="Rieske_2Fe-2S"/>
</dbReference>
<dbReference type="SUPFAM" id="SSF55961">
    <property type="entry name" value="Bet v1-like"/>
    <property type="match status" value="1"/>
</dbReference>
<dbReference type="Pfam" id="PF00848">
    <property type="entry name" value="Ring_hydroxyl_A"/>
    <property type="match status" value="1"/>
</dbReference>
<keyword evidence="3" id="KW-0479">Metal-binding</keyword>